<protein>
    <recommendedName>
        <fullName evidence="1">IrrE N-terminal-like domain-containing protein</fullName>
    </recommendedName>
</protein>
<dbReference type="AlphaFoldDB" id="A0A564ZFJ6"/>
<evidence type="ECO:0000259" key="1">
    <source>
        <dbReference type="Pfam" id="PF06114"/>
    </source>
</evidence>
<evidence type="ECO:0000313" key="2">
    <source>
        <dbReference type="EMBL" id="VUZ84109.1"/>
    </source>
</evidence>
<organism evidence="2 3">
    <name type="scientific">Candidatus Methylomirabilis lanthanidiphila</name>
    <dbReference type="NCBI Taxonomy" id="2211376"/>
    <lineage>
        <taxon>Bacteria</taxon>
        <taxon>Candidatus Methylomirabilota</taxon>
        <taxon>Candidatus Methylomirabilia</taxon>
        <taxon>Candidatus Methylomirabilales</taxon>
        <taxon>Candidatus Methylomirabilaceae</taxon>
        <taxon>Candidatus Methylomirabilis</taxon>
    </lineage>
</organism>
<gene>
    <name evidence="2" type="ORF">MELA_00474</name>
</gene>
<name>A0A564ZFJ6_9BACT</name>
<dbReference type="EMBL" id="CABIKM010000006">
    <property type="protein sequence ID" value="VUZ84109.1"/>
    <property type="molecule type" value="Genomic_DNA"/>
</dbReference>
<dbReference type="Proteomes" id="UP000334340">
    <property type="component" value="Unassembled WGS sequence"/>
</dbReference>
<sequence>MRTEDVPAYSIPRLEQIAKLLLEERWPGLTIPIDIDYIVEQEPDTILDYLPGLRAVHGVAGAVISHPQEARFTILVDGEVADGNLSFYRFTVAEEFAHLKLHRNVLETVTSVEEAIQLHEWERYHEIDRNAKWLASALLIPPAPVLEDAHRLYPEMVRRVGFANPEAVKRYIIDRLSRKYLVSPQAMRIRLQRWPVDALKKIDTAMREELDFLE</sequence>
<feature type="domain" description="IrrE N-terminal-like" evidence="1">
    <location>
        <begin position="89"/>
        <end position="191"/>
    </location>
</feature>
<reference evidence="2 3" key="1">
    <citation type="submission" date="2019-07" db="EMBL/GenBank/DDBJ databases">
        <authorList>
            <person name="Cremers G."/>
        </authorList>
    </citation>
    <scope>NUCLEOTIDE SEQUENCE [LARGE SCALE GENOMIC DNA]</scope>
</reference>
<keyword evidence="3" id="KW-1185">Reference proteome</keyword>
<accession>A0A564ZFJ6</accession>
<dbReference type="InterPro" id="IPR010359">
    <property type="entry name" value="IrrE_HExxH"/>
</dbReference>
<proteinExistence type="predicted"/>
<dbReference type="Pfam" id="PF06114">
    <property type="entry name" value="Peptidase_M78"/>
    <property type="match status" value="1"/>
</dbReference>
<evidence type="ECO:0000313" key="3">
    <source>
        <dbReference type="Proteomes" id="UP000334340"/>
    </source>
</evidence>